<reference evidence="2" key="1">
    <citation type="submission" date="2013-12" db="EMBL/GenBank/DDBJ databases">
        <title>The Genome Sequence of Aphanomyces astaci APO3.</title>
        <authorList>
            <consortium name="The Broad Institute Genomics Platform"/>
            <person name="Russ C."/>
            <person name="Tyler B."/>
            <person name="van West P."/>
            <person name="Dieguez-Uribeondo J."/>
            <person name="Young S.K."/>
            <person name="Zeng Q."/>
            <person name="Gargeya S."/>
            <person name="Fitzgerald M."/>
            <person name="Abouelleil A."/>
            <person name="Alvarado L."/>
            <person name="Chapman S.B."/>
            <person name="Gainer-Dewar J."/>
            <person name="Goldberg J."/>
            <person name="Griggs A."/>
            <person name="Gujja S."/>
            <person name="Hansen M."/>
            <person name="Howarth C."/>
            <person name="Imamovic A."/>
            <person name="Ireland A."/>
            <person name="Larimer J."/>
            <person name="McCowan C."/>
            <person name="Murphy C."/>
            <person name="Pearson M."/>
            <person name="Poon T.W."/>
            <person name="Priest M."/>
            <person name="Roberts A."/>
            <person name="Saif S."/>
            <person name="Shea T."/>
            <person name="Sykes S."/>
            <person name="Wortman J."/>
            <person name="Nusbaum C."/>
            <person name="Birren B."/>
        </authorList>
    </citation>
    <scope>NUCLEOTIDE SEQUENCE [LARGE SCALE GENOMIC DNA]</scope>
    <source>
        <strain evidence="2">APO3</strain>
    </source>
</reference>
<gene>
    <name evidence="2" type="ORF">H257_09213</name>
</gene>
<dbReference type="VEuPathDB" id="FungiDB:H257_09213"/>
<sequence>MATDVAMEFDMDESEILFGSNGGDSASNSDDDDDMDTATTLRHHHMQPRPEDMGSSPTRQTQKLPRVESWAVDGRSTAMMKKHPQWERQSHSMPAPSCGFLVDNRRRRNKQQHFDADSPPLDHPESILIPSSASSQQSSHVHGAAIPIRLSAPLHWRRKCFEDADDTHFVPPHQLVERDCFSLGMGHYFRHKPGNI</sequence>
<organism evidence="2">
    <name type="scientific">Aphanomyces astaci</name>
    <name type="common">Crayfish plague agent</name>
    <dbReference type="NCBI Taxonomy" id="112090"/>
    <lineage>
        <taxon>Eukaryota</taxon>
        <taxon>Sar</taxon>
        <taxon>Stramenopiles</taxon>
        <taxon>Oomycota</taxon>
        <taxon>Saprolegniomycetes</taxon>
        <taxon>Saprolegniales</taxon>
        <taxon>Verrucalvaceae</taxon>
        <taxon>Aphanomyces</taxon>
    </lineage>
</organism>
<proteinExistence type="predicted"/>
<accession>W4GAN8</accession>
<protein>
    <submittedName>
        <fullName evidence="2">Uncharacterized protein</fullName>
    </submittedName>
</protein>
<dbReference type="AlphaFoldDB" id="W4GAN8"/>
<dbReference type="RefSeq" id="XP_009833664.1">
    <property type="nucleotide sequence ID" value="XM_009835362.1"/>
</dbReference>
<dbReference type="EMBL" id="KI913135">
    <property type="protein sequence ID" value="ETV76752.1"/>
    <property type="molecule type" value="Genomic_DNA"/>
</dbReference>
<dbReference type="OrthoDB" id="62694at2759"/>
<feature type="region of interest" description="Disordered" evidence="1">
    <location>
        <begin position="1"/>
        <end position="72"/>
    </location>
</feature>
<dbReference type="GeneID" id="20811209"/>
<evidence type="ECO:0000313" key="2">
    <source>
        <dbReference type="EMBL" id="ETV76752.1"/>
    </source>
</evidence>
<name>W4GAN8_APHAT</name>
<evidence type="ECO:0000256" key="1">
    <source>
        <dbReference type="SAM" id="MobiDB-lite"/>
    </source>
</evidence>